<dbReference type="RefSeq" id="WP_013274883.1">
    <property type="nucleotide sequence ID" value="NC_014377.1"/>
</dbReference>
<dbReference type="MEROPS" id="U57.001"/>
<dbReference type="Pfam" id="PF05582">
    <property type="entry name" value="Peptidase_U57"/>
    <property type="match status" value="1"/>
</dbReference>
<dbReference type="PIRSF" id="PIRSF011575">
    <property type="entry name" value="YabG"/>
    <property type="match status" value="1"/>
</dbReference>
<protein>
    <submittedName>
        <fullName evidence="1">Sporulation peptidase YabG</fullName>
    </submittedName>
</protein>
<dbReference type="EMBL" id="CP002131">
    <property type="protein sequence ID" value="ADL06831.1"/>
    <property type="molecule type" value="Genomic_DNA"/>
</dbReference>
<dbReference type="NCBIfam" id="TIGR02855">
    <property type="entry name" value="spore_yabG"/>
    <property type="match status" value="1"/>
</dbReference>
<dbReference type="InterPro" id="IPR008764">
    <property type="entry name" value="Peptidase_U57"/>
</dbReference>
<dbReference type="Proteomes" id="UP000000272">
    <property type="component" value="Chromosome"/>
</dbReference>
<dbReference type="KEGG" id="toc:Toce_0034"/>
<dbReference type="STRING" id="555079.Toce_0034"/>
<name>D9RZD3_THEOJ</name>
<dbReference type="OrthoDB" id="9785306at2"/>
<sequence length="285" mass="32422">MAMIKVGDVVARLSYGKDIYFKVVDIREEQHIALLRGINVRIFADAPLEDLVFPSASEIREYKKEYIRKYNECLERIFYRREVEMNRLKRGDSDENGFFYIPGKVLHVDGDEEYLELCLTTYRQLGIEAHGVKLSEKDQPGKIRKLVMEYNPDILVITGHDGLLKNRSDFNNVEAYRNSKFFIEAVKEARKYEPSLDDLVIFAGACQSHYEGLIKAGANFASSPHRVFIHALDPVFVIEKIAFTPIDKIVSAKDVIEATITGIKGIGGIGTRGKLREGLPRSPYD</sequence>
<reference evidence="1 2" key="1">
    <citation type="journal article" date="2010" name="Stand. Genomic Sci.">
        <title>Complete genome sequence of Thermosediminibacter oceani type strain (JW/IW-1228P).</title>
        <authorList>
            <person name="Pitluck S."/>
            <person name="Yasawong M."/>
            <person name="Munk C."/>
            <person name="Nolan M."/>
            <person name="Lapidus A."/>
            <person name="Lucas S."/>
            <person name="Glavina Del Rio T."/>
            <person name="Tice H."/>
            <person name="Cheng J.F."/>
            <person name="Bruce D."/>
            <person name="Detter C."/>
            <person name="Tapia R."/>
            <person name="Han C."/>
            <person name="Goodwin L."/>
            <person name="Liolios K."/>
            <person name="Ivanova N."/>
            <person name="Mavromatis K."/>
            <person name="Mikhailova N."/>
            <person name="Pati A."/>
            <person name="Chen A."/>
            <person name="Palaniappan K."/>
            <person name="Land M."/>
            <person name="Hauser L."/>
            <person name="Chang Y.J."/>
            <person name="Jeffries C.D."/>
            <person name="Rohde M."/>
            <person name="Spring S."/>
            <person name="Sikorski J."/>
            <person name="Goker M."/>
            <person name="Woyke T."/>
            <person name="Bristow J."/>
            <person name="Eisen J.A."/>
            <person name="Markowitz V."/>
            <person name="Hugenholtz P."/>
            <person name="Kyrpides N.C."/>
            <person name="Klenk H.P."/>
        </authorList>
    </citation>
    <scope>NUCLEOTIDE SEQUENCE [LARGE SCALE GENOMIC DNA]</scope>
    <source>
        <strain evidence="2">ATCC BAA-1034 / DSM 16646 / JW/IW-1228P</strain>
    </source>
</reference>
<evidence type="ECO:0000313" key="1">
    <source>
        <dbReference type="EMBL" id="ADL06831.1"/>
    </source>
</evidence>
<dbReference type="HOGENOM" id="CLU_083246_0_0_9"/>
<dbReference type="AlphaFoldDB" id="D9RZD3"/>
<dbReference type="eggNOG" id="ENOG502Z7P7">
    <property type="taxonomic scope" value="Bacteria"/>
</dbReference>
<gene>
    <name evidence="1" type="ordered locus">Toce_0034</name>
</gene>
<evidence type="ECO:0000313" key="2">
    <source>
        <dbReference type="Proteomes" id="UP000000272"/>
    </source>
</evidence>
<proteinExistence type="predicted"/>
<accession>D9RZD3</accession>
<keyword evidence="2" id="KW-1185">Reference proteome</keyword>
<organism evidence="1 2">
    <name type="scientific">Thermosediminibacter oceani (strain ATCC BAA-1034 / DSM 16646 / JW/IW-1228P)</name>
    <dbReference type="NCBI Taxonomy" id="555079"/>
    <lineage>
        <taxon>Bacteria</taxon>
        <taxon>Bacillati</taxon>
        <taxon>Bacillota</taxon>
        <taxon>Clostridia</taxon>
        <taxon>Thermosediminibacterales</taxon>
        <taxon>Thermosediminibacteraceae</taxon>
        <taxon>Thermosediminibacter</taxon>
    </lineage>
</organism>